<dbReference type="PROSITE" id="PS51273">
    <property type="entry name" value="GATASE_TYPE_1"/>
    <property type="match status" value="1"/>
</dbReference>
<dbReference type="STRING" id="319652.IV80_GL001963"/>
<dbReference type="PATRIC" id="fig|319652.3.peg.1998"/>
<dbReference type="Pfam" id="PF07722">
    <property type="entry name" value="Peptidase_C26"/>
    <property type="match status" value="1"/>
</dbReference>
<dbReference type="AlphaFoldDB" id="A0A0R2IKF1"/>
<gene>
    <name evidence="1" type="ORF">IV80_GL001963</name>
</gene>
<dbReference type="OrthoDB" id="9813383at2"/>
<keyword evidence="2" id="KW-1185">Reference proteome</keyword>
<dbReference type="RefSeq" id="WP_057752111.1">
    <property type="nucleotide sequence ID" value="NZ_BJVH01000006.1"/>
</dbReference>
<dbReference type="SUPFAM" id="SSF52317">
    <property type="entry name" value="Class I glutamine amidotransferase-like"/>
    <property type="match status" value="1"/>
</dbReference>
<dbReference type="CDD" id="cd01745">
    <property type="entry name" value="GATase1_2"/>
    <property type="match status" value="1"/>
</dbReference>
<dbReference type="InterPro" id="IPR044668">
    <property type="entry name" value="PuuD-like"/>
</dbReference>
<dbReference type="Proteomes" id="UP000051568">
    <property type="component" value="Unassembled WGS sequence"/>
</dbReference>
<protein>
    <submittedName>
        <fullName evidence="1">Uncharacterized protein</fullName>
    </submittedName>
</protein>
<name>A0A0R2IKF1_9LACO</name>
<evidence type="ECO:0000313" key="2">
    <source>
        <dbReference type="Proteomes" id="UP000051568"/>
    </source>
</evidence>
<dbReference type="GO" id="GO:0006598">
    <property type="term" value="P:polyamine catabolic process"/>
    <property type="evidence" value="ECO:0007669"/>
    <property type="project" value="TreeGrafter"/>
</dbReference>
<comment type="caution">
    <text evidence="1">The sequence shown here is derived from an EMBL/GenBank/DDBJ whole genome shotgun (WGS) entry which is preliminary data.</text>
</comment>
<dbReference type="InterPro" id="IPR029062">
    <property type="entry name" value="Class_I_gatase-like"/>
</dbReference>
<dbReference type="PANTHER" id="PTHR43235">
    <property type="entry name" value="GLUTAMINE AMIDOTRANSFERASE PB2B2.05-RELATED"/>
    <property type="match status" value="1"/>
</dbReference>
<dbReference type="GO" id="GO:0033969">
    <property type="term" value="F:gamma-glutamyl-gamma-aminobutyrate hydrolase activity"/>
    <property type="evidence" value="ECO:0007669"/>
    <property type="project" value="TreeGrafter"/>
</dbReference>
<dbReference type="InterPro" id="IPR011697">
    <property type="entry name" value="Peptidase_C26"/>
</dbReference>
<accession>A0A0R2IKF1</accession>
<dbReference type="EMBL" id="JQBR01000009">
    <property type="protein sequence ID" value="KRN65457.1"/>
    <property type="molecule type" value="Genomic_DNA"/>
</dbReference>
<sequence>MRPKIGIVGNVFTGDSEIFYHNHATYTFQGNIDAIVQAGGLPVVIPIQTPELAEAYFETIDGLFLPGGQDVTPSLYGEQKDALVKTTSLKRDQFEMALFKLAWEQHKPILGICRGVQLINVALGGTLYQDQSLIKRKVKIQHDQAPQSLGNVATHWVNVTGNLQAILGERLFVNSLHHQMIKELATPLKRSATADDGVIEAVETVENERPLLGVQWHPEMMLAQPEMRAIFEKYLAFFE</sequence>
<organism evidence="1 2">
    <name type="scientific">Pediococcus cellicola</name>
    <dbReference type="NCBI Taxonomy" id="319652"/>
    <lineage>
        <taxon>Bacteria</taxon>
        <taxon>Bacillati</taxon>
        <taxon>Bacillota</taxon>
        <taxon>Bacilli</taxon>
        <taxon>Lactobacillales</taxon>
        <taxon>Lactobacillaceae</taxon>
        <taxon>Pediococcus</taxon>
    </lineage>
</organism>
<proteinExistence type="predicted"/>
<dbReference type="Gene3D" id="3.40.50.880">
    <property type="match status" value="1"/>
</dbReference>
<dbReference type="PANTHER" id="PTHR43235:SF1">
    <property type="entry name" value="GLUTAMINE AMIDOTRANSFERASE PB2B2.05-RELATED"/>
    <property type="match status" value="1"/>
</dbReference>
<reference evidence="1 2" key="1">
    <citation type="journal article" date="2015" name="Genome Announc.">
        <title>Expanding the biotechnology potential of lactobacilli through comparative genomics of 213 strains and associated genera.</title>
        <authorList>
            <person name="Sun Z."/>
            <person name="Harris H.M."/>
            <person name="McCann A."/>
            <person name="Guo C."/>
            <person name="Argimon S."/>
            <person name="Zhang W."/>
            <person name="Yang X."/>
            <person name="Jeffery I.B."/>
            <person name="Cooney J.C."/>
            <person name="Kagawa T.F."/>
            <person name="Liu W."/>
            <person name="Song Y."/>
            <person name="Salvetti E."/>
            <person name="Wrobel A."/>
            <person name="Rasinkangas P."/>
            <person name="Parkhill J."/>
            <person name="Rea M.C."/>
            <person name="O'Sullivan O."/>
            <person name="Ritari J."/>
            <person name="Douillard F.P."/>
            <person name="Paul Ross R."/>
            <person name="Yang R."/>
            <person name="Briner A.E."/>
            <person name="Felis G.E."/>
            <person name="de Vos W.M."/>
            <person name="Barrangou R."/>
            <person name="Klaenhammer T.R."/>
            <person name="Caufield P.W."/>
            <person name="Cui Y."/>
            <person name="Zhang H."/>
            <person name="O'Toole P.W."/>
        </authorList>
    </citation>
    <scope>NUCLEOTIDE SEQUENCE [LARGE SCALE GENOMIC DNA]</scope>
    <source>
        <strain evidence="1 2">DSM 17757</strain>
    </source>
</reference>
<evidence type="ECO:0000313" key="1">
    <source>
        <dbReference type="EMBL" id="KRN65457.1"/>
    </source>
</evidence>
<dbReference type="GO" id="GO:0005829">
    <property type="term" value="C:cytosol"/>
    <property type="evidence" value="ECO:0007669"/>
    <property type="project" value="TreeGrafter"/>
</dbReference>